<dbReference type="PANTHER" id="PTHR35149">
    <property type="entry name" value="SLL5132 PROTEIN"/>
    <property type="match status" value="1"/>
</dbReference>
<proteinExistence type="predicted"/>
<evidence type="ECO:0000313" key="4">
    <source>
        <dbReference type="Proteomes" id="UP001261624"/>
    </source>
</evidence>
<dbReference type="InterPro" id="IPR004919">
    <property type="entry name" value="GmrSD_N"/>
</dbReference>
<reference evidence="3 4" key="1">
    <citation type="submission" date="2023-09" db="EMBL/GenBank/DDBJ databases">
        <authorList>
            <person name="Rey-Velasco X."/>
        </authorList>
    </citation>
    <scope>NUCLEOTIDE SEQUENCE [LARGE SCALE GENOMIC DNA]</scope>
    <source>
        <strain evidence="3 4">F188</strain>
    </source>
</reference>
<organism evidence="3 4">
    <name type="scientific">Autumnicola patrickiae</name>
    <dbReference type="NCBI Taxonomy" id="3075591"/>
    <lineage>
        <taxon>Bacteria</taxon>
        <taxon>Pseudomonadati</taxon>
        <taxon>Bacteroidota</taxon>
        <taxon>Flavobacteriia</taxon>
        <taxon>Flavobacteriales</taxon>
        <taxon>Flavobacteriaceae</taxon>
        <taxon>Autumnicola</taxon>
    </lineage>
</organism>
<accession>A0ABU3E0C8</accession>
<feature type="domain" description="GmrSD restriction endonucleases N-terminal" evidence="1">
    <location>
        <begin position="26"/>
        <end position="239"/>
    </location>
</feature>
<dbReference type="RefSeq" id="WP_311680868.1">
    <property type="nucleotide sequence ID" value="NZ_JAVRHM010000002.1"/>
</dbReference>
<comment type="caution">
    <text evidence="3">The sequence shown here is derived from an EMBL/GenBank/DDBJ whole genome shotgun (WGS) entry which is preliminary data.</text>
</comment>
<dbReference type="Pfam" id="PF03235">
    <property type="entry name" value="GmrSD_N"/>
    <property type="match status" value="1"/>
</dbReference>
<gene>
    <name evidence="3" type="ORF">RM549_03020</name>
</gene>
<evidence type="ECO:0000313" key="3">
    <source>
        <dbReference type="EMBL" id="MDT0688737.1"/>
    </source>
</evidence>
<name>A0ABU3E0C8_9FLAO</name>
<dbReference type="EMBL" id="JAVRHM010000002">
    <property type="protein sequence ID" value="MDT0688737.1"/>
    <property type="molecule type" value="Genomic_DNA"/>
</dbReference>
<sequence length="623" mass="74318">MGHQKEVLSDNTHFKQKPIKELAGKTFLVEDYQRGYKWDFNQVLDLLEDINSFNSHGNLDSYCLQPVAVKADPDVPDEYELVDGQQRLTTIYIILKICGGKNLFDIYYRTRTESELFLRDIHPFLDYKFEYRKDQFKREIENSLNQKWKKYIEDSRNDEENQENYDNVDNYHFFQAALIIRSYFDRPEIDKDQFLDKLKEKVKVIWYQDPTDETANKLFKNLNSGKIRLSASDLIKALFILKLEKADQLPAQIEFEQNKLASEWDDIEQQLHESKFWSFIIGNTSRNYEDSRIGYLFEVLTDTIDHKNVYECYRRYSDANAKAKLNWNTVTDLFFTLREWFDDIKTYHRIGFLMRQNIKDWRTLRHIHERYQNVVDKDTFKKNLEEQLKELFRATQTRDKVEISIYSLDSISYHDLPEVRNLLVLLNILTYERIMPDYRLDFDQFYSGKWSVEHIQPQNPKDLSFDNVAIYLEEMGSLIKNEDTDSDSQFGDVRAELDQLINSMPEAVTEKEQRDYLLRFNNFVEENITDRFELHGIGNLALLRSAENSSLGNNSFKSKREQILNFFNSDSKEGSFIPISTLQVFTKFHSEDSLQLDFWSYRDAMDYKKNIAEMMKNFLPENK</sequence>
<feature type="domain" description="GmrSD restriction endonucleases C-terminal" evidence="2">
    <location>
        <begin position="531"/>
        <end position="569"/>
    </location>
</feature>
<dbReference type="PANTHER" id="PTHR35149:SF1">
    <property type="entry name" value="DUF5655 DOMAIN-CONTAINING PROTEIN"/>
    <property type="match status" value="1"/>
</dbReference>
<keyword evidence="4" id="KW-1185">Reference proteome</keyword>
<protein>
    <submittedName>
        <fullName evidence="3">DUF262 domain-containing protein</fullName>
    </submittedName>
</protein>
<evidence type="ECO:0000259" key="1">
    <source>
        <dbReference type="Pfam" id="PF03235"/>
    </source>
</evidence>
<dbReference type="InterPro" id="IPR011089">
    <property type="entry name" value="GmrSD_C"/>
</dbReference>
<dbReference type="Proteomes" id="UP001261624">
    <property type="component" value="Unassembled WGS sequence"/>
</dbReference>
<evidence type="ECO:0000259" key="2">
    <source>
        <dbReference type="Pfam" id="PF07510"/>
    </source>
</evidence>
<dbReference type="Pfam" id="PF07510">
    <property type="entry name" value="GmrSD_C"/>
    <property type="match status" value="1"/>
</dbReference>